<comment type="caution">
    <text evidence="1">The sequence shown here is derived from an EMBL/GenBank/DDBJ whole genome shotgun (WGS) entry which is preliminary data.</text>
</comment>
<dbReference type="AlphaFoldDB" id="A0A0F9KIR2"/>
<accession>A0A0F9KIR2</accession>
<evidence type="ECO:0008006" key="2">
    <source>
        <dbReference type="Google" id="ProtNLM"/>
    </source>
</evidence>
<dbReference type="Gene3D" id="3.40.50.1240">
    <property type="entry name" value="Phosphoglycerate mutase-like"/>
    <property type="match status" value="1"/>
</dbReference>
<dbReference type="InterPro" id="IPR013078">
    <property type="entry name" value="His_Pase_superF_clade-1"/>
</dbReference>
<name>A0A0F9KIR2_9ZZZZ</name>
<proteinExistence type="predicted"/>
<gene>
    <name evidence="1" type="ORF">LCGC14_1325820</name>
</gene>
<reference evidence="1" key="1">
    <citation type="journal article" date="2015" name="Nature">
        <title>Complex archaea that bridge the gap between prokaryotes and eukaryotes.</title>
        <authorList>
            <person name="Spang A."/>
            <person name="Saw J.H."/>
            <person name="Jorgensen S.L."/>
            <person name="Zaremba-Niedzwiedzka K."/>
            <person name="Martijn J."/>
            <person name="Lind A.E."/>
            <person name="van Eijk R."/>
            <person name="Schleper C."/>
            <person name="Guy L."/>
            <person name="Ettema T.J."/>
        </authorList>
    </citation>
    <scope>NUCLEOTIDE SEQUENCE</scope>
</reference>
<organism evidence="1">
    <name type="scientific">marine sediment metagenome</name>
    <dbReference type="NCBI Taxonomy" id="412755"/>
    <lineage>
        <taxon>unclassified sequences</taxon>
        <taxon>metagenomes</taxon>
        <taxon>ecological metagenomes</taxon>
    </lineage>
</organism>
<dbReference type="SUPFAM" id="SSF53254">
    <property type="entry name" value="Phosphoglycerate mutase-like"/>
    <property type="match status" value="1"/>
</dbReference>
<evidence type="ECO:0000313" key="1">
    <source>
        <dbReference type="EMBL" id="KKM81833.1"/>
    </source>
</evidence>
<protein>
    <recommendedName>
        <fullName evidence="2">Histidine phosphatase family protein</fullName>
    </recommendedName>
</protein>
<dbReference type="Pfam" id="PF00300">
    <property type="entry name" value="His_Phos_1"/>
    <property type="match status" value="1"/>
</dbReference>
<dbReference type="EMBL" id="LAZR01007958">
    <property type="protein sequence ID" value="KKM81833.1"/>
    <property type="molecule type" value="Genomic_DNA"/>
</dbReference>
<dbReference type="InterPro" id="IPR029033">
    <property type="entry name" value="His_PPase_superfam"/>
</dbReference>
<sequence>MPFNMFIFLRHAETKVERTIKNSEWELTENGKKEASNLLNLEVITDIDIIITSDEDKAYHTALPLAEKLQKEIMRDKDLNEIMRDKGKFLGKEDYLKTIKLCMENRDKSFNNWEAAGNALERFSKKIEEIDNKYSNKKILTVAHGVVINLYFAKMIDRLNNVYDRAMSNTFCDYGIIKDGKIIKDIAM</sequence>